<organism evidence="1 2">
    <name type="scientific">Candidatus Methylacidithermus pantelleriae</name>
    <dbReference type="NCBI Taxonomy" id="2744239"/>
    <lineage>
        <taxon>Bacteria</taxon>
        <taxon>Pseudomonadati</taxon>
        <taxon>Verrucomicrobiota</taxon>
        <taxon>Methylacidiphilae</taxon>
        <taxon>Methylacidiphilales</taxon>
        <taxon>Methylacidiphilaceae</taxon>
        <taxon>Candidatus Methylacidithermus</taxon>
    </lineage>
</organism>
<keyword evidence="2" id="KW-1185">Reference proteome</keyword>
<accession>A0A8J2FWB7</accession>
<dbReference type="AlphaFoldDB" id="A0A8J2FWB7"/>
<protein>
    <submittedName>
        <fullName evidence="1">Uncharacterized protein</fullName>
    </submittedName>
</protein>
<reference evidence="1" key="1">
    <citation type="submission" date="2021-02" db="EMBL/GenBank/DDBJ databases">
        <authorList>
            <person name="Cremers G."/>
            <person name="Picone N."/>
        </authorList>
    </citation>
    <scope>NUCLEOTIDE SEQUENCE</scope>
    <source>
        <strain evidence="1">PQ17</strain>
    </source>
</reference>
<comment type="caution">
    <text evidence="1">The sequence shown here is derived from an EMBL/GenBank/DDBJ whole genome shotgun (WGS) entry which is preliminary data.</text>
</comment>
<dbReference type="Proteomes" id="UP000663859">
    <property type="component" value="Unassembled WGS sequence"/>
</dbReference>
<evidence type="ECO:0000313" key="1">
    <source>
        <dbReference type="EMBL" id="CAF0698396.1"/>
    </source>
</evidence>
<evidence type="ECO:0000313" key="2">
    <source>
        <dbReference type="Proteomes" id="UP000663859"/>
    </source>
</evidence>
<gene>
    <name evidence="1" type="ORF">MPNT_270003</name>
</gene>
<sequence length="86" mass="10207">MVRLSLDHHPVALRIERGFWRYHLHRFWRYLGKVHDSSFTVRSKTPKVSMGNRPILMICLAYKQPHYLTKYKCRNIGTCHANPSLA</sequence>
<proteinExistence type="predicted"/>
<dbReference type="EMBL" id="CAJNOB010000020">
    <property type="protein sequence ID" value="CAF0698396.1"/>
    <property type="molecule type" value="Genomic_DNA"/>
</dbReference>
<name>A0A8J2FWB7_9BACT</name>